<dbReference type="GO" id="GO:0005230">
    <property type="term" value="F:extracellular ligand-gated monoatomic ion channel activity"/>
    <property type="evidence" value="ECO:0007669"/>
    <property type="project" value="InterPro"/>
</dbReference>
<name>A0A8S3QK41_MYTED</name>
<reference evidence="15" key="1">
    <citation type="submission" date="2021-03" db="EMBL/GenBank/DDBJ databases">
        <authorList>
            <person name="Bekaert M."/>
        </authorList>
    </citation>
    <scope>NUCLEOTIDE SEQUENCE</scope>
</reference>
<dbReference type="InterPro" id="IPR006028">
    <property type="entry name" value="GABAA/Glycine_rcpt"/>
</dbReference>
<keyword evidence="9 12" id="KW-0472">Membrane</keyword>
<evidence type="ECO:0000256" key="6">
    <source>
        <dbReference type="ARBA" id="ARBA00022729"/>
    </source>
</evidence>
<comment type="caution">
    <text evidence="15">The sequence shown here is derived from an EMBL/GenBank/DDBJ whole genome shotgun (WGS) entry which is preliminary data.</text>
</comment>
<keyword evidence="5 12" id="KW-0812">Transmembrane</keyword>
<keyword evidence="3" id="KW-0813">Transport</keyword>
<organism evidence="15 16">
    <name type="scientific">Mytilus edulis</name>
    <name type="common">Blue mussel</name>
    <dbReference type="NCBI Taxonomy" id="6550"/>
    <lineage>
        <taxon>Eukaryota</taxon>
        <taxon>Metazoa</taxon>
        <taxon>Spiralia</taxon>
        <taxon>Lophotrochozoa</taxon>
        <taxon>Mollusca</taxon>
        <taxon>Bivalvia</taxon>
        <taxon>Autobranchia</taxon>
        <taxon>Pteriomorphia</taxon>
        <taxon>Mytilida</taxon>
        <taxon>Mytiloidea</taxon>
        <taxon>Mytilidae</taxon>
        <taxon>Mytilinae</taxon>
        <taxon>Mytilus</taxon>
    </lineage>
</organism>
<dbReference type="PRINTS" id="PR00253">
    <property type="entry name" value="GABAARECEPTR"/>
</dbReference>
<dbReference type="InterPro" id="IPR036734">
    <property type="entry name" value="Neur_chan_lig-bd_sf"/>
</dbReference>
<dbReference type="InterPro" id="IPR018000">
    <property type="entry name" value="Neurotransmitter_ion_chnl_CS"/>
</dbReference>
<accession>A0A8S3QK41</accession>
<dbReference type="InterPro" id="IPR038050">
    <property type="entry name" value="Neuro_actylchol_rec"/>
</dbReference>
<keyword evidence="7 12" id="KW-1133">Transmembrane helix</keyword>
<evidence type="ECO:0000256" key="3">
    <source>
        <dbReference type="ARBA" id="ARBA00022448"/>
    </source>
</evidence>
<dbReference type="GO" id="GO:0004888">
    <property type="term" value="F:transmembrane signaling receptor activity"/>
    <property type="evidence" value="ECO:0007669"/>
    <property type="project" value="InterPro"/>
</dbReference>
<evidence type="ECO:0000259" key="14">
    <source>
        <dbReference type="Pfam" id="PF02932"/>
    </source>
</evidence>
<dbReference type="InterPro" id="IPR006029">
    <property type="entry name" value="Neurotrans-gated_channel_TM"/>
</dbReference>
<dbReference type="Pfam" id="PF02931">
    <property type="entry name" value="Neur_chan_LBD"/>
    <property type="match status" value="1"/>
</dbReference>
<dbReference type="Pfam" id="PF02932">
    <property type="entry name" value="Neur_chan_memb"/>
    <property type="match status" value="1"/>
</dbReference>
<evidence type="ECO:0000256" key="4">
    <source>
        <dbReference type="ARBA" id="ARBA00022475"/>
    </source>
</evidence>
<keyword evidence="10" id="KW-0407">Ion channel</keyword>
<dbReference type="Gene3D" id="1.20.58.390">
    <property type="entry name" value="Neurotransmitter-gated ion-channel transmembrane domain"/>
    <property type="match status" value="1"/>
</dbReference>
<dbReference type="SUPFAM" id="SSF63712">
    <property type="entry name" value="Nicotinic receptor ligand binding domain-like"/>
    <property type="match status" value="1"/>
</dbReference>
<dbReference type="AlphaFoldDB" id="A0A8S3QK41"/>
<feature type="compositionally biased region" description="Acidic residues" evidence="11">
    <location>
        <begin position="186"/>
        <end position="196"/>
    </location>
</feature>
<feature type="domain" description="Neurotransmitter-gated ion-channel transmembrane" evidence="14">
    <location>
        <begin position="138"/>
        <end position="175"/>
    </location>
</feature>
<dbReference type="EMBL" id="CAJPWZ010000624">
    <property type="protein sequence ID" value="CAG2197129.1"/>
    <property type="molecule type" value="Genomic_DNA"/>
</dbReference>
<gene>
    <name evidence="15" type="ORF">MEDL_11966</name>
</gene>
<dbReference type="OrthoDB" id="203862at2759"/>
<dbReference type="GO" id="GO:0005886">
    <property type="term" value="C:plasma membrane"/>
    <property type="evidence" value="ECO:0007669"/>
    <property type="project" value="UniProtKB-SubCell"/>
</dbReference>
<evidence type="ECO:0000256" key="7">
    <source>
        <dbReference type="ARBA" id="ARBA00022989"/>
    </source>
</evidence>
<dbReference type="PROSITE" id="PS00236">
    <property type="entry name" value="NEUROTR_ION_CHANNEL"/>
    <property type="match status" value="1"/>
</dbReference>
<evidence type="ECO:0000259" key="13">
    <source>
        <dbReference type="Pfam" id="PF02931"/>
    </source>
</evidence>
<keyword evidence="16" id="KW-1185">Reference proteome</keyword>
<comment type="subcellular location">
    <subcellularLocation>
        <location evidence="2">Cell membrane</location>
    </subcellularLocation>
    <subcellularLocation>
        <location evidence="1">Membrane</location>
        <topology evidence="1">Multi-pass membrane protein</topology>
    </subcellularLocation>
</comment>
<dbReference type="Proteomes" id="UP000683360">
    <property type="component" value="Unassembled WGS sequence"/>
</dbReference>
<feature type="transmembrane region" description="Helical" evidence="12">
    <location>
        <begin position="150"/>
        <end position="169"/>
    </location>
</feature>
<evidence type="ECO:0000256" key="2">
    <source>
        <dbReference type="ARBA" id="ARBA00004236"/>
    </source>
</evidence>
<feature type="compositionally biased region" description="Polar residues" evidence="11">
    <location>
        <begin position="206"/>
        <end position="215"/>
    </location>
</feature>
<evidence type="ECO:0000256" key="11">
    <source>
        <dbReference type="SAM" id="MobiDB-lite"/>
    </source>
</evidence>
<dbReference type="InterPro" id="IPR036719">
    <property type="entry name" value="Neuro-gated_channel_TM_sf"/>
</dbReference>
<evidence type="ECO:0000256" key="8">
    <source>
        <dbReference type="ARBA" id="ARBA00023065"/>
    </source>
</evidence>
<feature type="domain" description="Neurotransmitter-gated ion-channel ligand-binding" evidence="13">
    <location>
        <begin position="2"/>
        <end position="124"/>
    </location>
</feature>
<dbReference type="InterPro" id="IPR006202">
    <property type="entry name" value="Neur_chan_lig-bd"/>
</dbReference>
<evidence type="ECO:0000256" key="10">
    <source>
        <dbReference type="ARBA" id="ARBA00023303"/>
    </source>
</evidence>
<feature type="region of interest" description="Disordered" evidence="11">
    <location>
        <begin position="176"/>
        <end position="215"/>
    </location>
</feature>
<evidence type="ECO:0000256" key="12">
    <source>
        <dbReference type="SAM" id="Phobius"/>
    </source>
</evidence>
<evidence type="ECO:0000313" key="16">
    <source>
        <dbReference type="Proteomes" id="UP000683360"/>
    </source>
</evidence>
<evidence type="ECO:0000313" key="15">
    <source>
        <dbReference type="EMBL" id="CAG2197129.1"/>
    </source>
</evidence>
<evidence type="ECO:0000256" key="5">
    <source>
        <dbReference type="ARBA" id="ARBA00022692"/>
    </source>
</evidence>
<sequence>MDERLATNSSTEKENISVSIKILEKIWFPDTVFYNGRKSYLHMVPTPNRFVRIGRNGSIYFSQRLTVRAICKMELHHYPLDFQTCPLYFGSFAYSEDDVKYTWNSGKDASVARAPDMTMSQYDDSIDHGFPSAGQPSDLPRVKYATALDLYIALCFVFILSAIVQFAIVHRFTKHGHGDVEPSPTDNDDEDEESEDETAHTRNGKPHNQSFHPDTNIPSNRVFLCRGESRLRVWLSSLRIKNRRQFKRRKHRNSVSQIDRVSRVLFPLVFILLNFLYWSFYLK</sequence>
<keyword evidence="8" id="KW-0406">Ion transport</keyword>
<keyword evidence="4" id="KW-1003">Cell membrane</keyword>
<evidence type="ECO:0000256" key="9">
    <source>
        <dbReference type="ARBA" id="ARBA00023136"/>
    </source>
</evidence>
<dbReference type="PANTHER" id="PTHR18945">
    <property type="entry name" value="NEUROTRANSMITTER GATED ION CHANNEL"/>
    <property type="match status" value="1"/>
</dbReference>
<dbReference type="Gene3D" id="2.70.170.10">
    <property type="entry name" value="Neurotransmitter-gated ion-channel ligand-binding domain"/>
    <property type="match status" value="1"/>
</dbReference>
<keyword evidence="6" id="KW-0732">Signal</keyword>
<protein>
    <submittedName>
        <fullName evidence="15">GABRA</fullName>
    </submittedName>
</protein>
<feature type="transmembrane region" description="Helical" evidence="12">
    <location>
        <begin position="261"/>
        <end position="280"/>
    </location>
</feature>
<evidence type="ECO:0000256" key="1">
    <source>
        <dbReference type="ARBA" id="ARBA00004141"/>
    </source>
</evidence>
<dbReference type="SUPFAM" id="SSF90112">
    <property type="entry name" value="Neurotransmitter-gated ion-channel transmembrane pore"/>
    <property type="match status" value="1"/>
</dbReference>
<dbReference type="InterPro" id="IPR006201">
    <property type="entry name" value="Neur_channel"/>
</dbReference>
<proteinExistence type="predicted"/>